<dbReference type="EMBL" id="NJHS01000169">
    <property type="protein sequence ID" value="PNJ94465.1"/>
    <property type="molecule type" value="Genomic_DNA"/>
</dbReference>
<keyword evidence="7" id="KW-1185">Reference proteome</keyword>
<protein>
    <recommendedName>
        <fullName evidence="5">Cadherin domain-containing protein</fullName>
    </recommendedName>
</protein>
<dbReference type="RefSeq" id="WP_146029022.1">
    <property type="nucleotide sequence ID" value="NZ_NJHS01000169.1"/>
</dbReference>
<accession>A0ABX4WMI8</accession>
<proteinExistence type="predicted"/>
<evidence type="ECO:0000313" key="7">
    <source>
        <dbReference type="Proteomes" id="UP000236284"/>
    </source>
</evidence>
<dbReference type="SMART" id="SM00112">
    <property type="entry name" value="CA"/>
    <property type="match status" value="4"/>
</dbReference>
<dbReference type="CDD" id="cd11304">
    <property type="entry name" value="Cadherin_repeat"/>
    <property type="match status" value="5"/>
</dbReference>
<evidence type="ECO:0000256" key="1">
    <source>
        <dbReference type="ARBA" id="ARBA00004370"/>
    </source>
</evidence>
<dbReference type="PROSITE" id="PS50268">
    <property type="entry name" value="CADHERIN_2"/>
    <property type="match status" value="4"/>
</dbReference>
<name>A0ABX4WMI8_9CYAN</name>
<feature type="domain" description="Cadherin" evidence="5">
    <location>
        <begin position="372"/>
        <end position="475"/>
    </location>
</feature>
<feature type="domain" description="Cadherin" evidence="5">
    <location>
        <begin position="272"/>
        <end position="370"/>
    </location>
</feature>
<evidence type="ECO:0000256" key="2">
    <source>
        <dbReference type="ARBA" id="ARBA00022737"/>
    </source>
</evidence>
<dbReference type="Pfam" id="PF17963">
    <property type="entry name" value="Big_9"/>
    <property type="match status" value="1"/>
</dbReference>
<dbReference type="SUPFAM" id="SSF49313">
    <property type="entry name" value="Cadherin-like"/>
    <property type="match status" value="5"/>
</dbReference>
<evidence type="ECO:0000256" key="4">
    <source>
        <dbReference type="ARBA" id="ARBA00023136"/>
    </source>
</evidence>
<dbReference type="PANTHER" id="PTHR24027">
    <property type="entry name" value="CADHERIN-23"/>
    <property type="match status" value="1"/>
</dbReference>
<feature type="domain" description="Cadherin" evidence="5">
    <location>
        <begin position="475"/>
        <end position="576"/>
    </location>
</feature>
<feature type="non-terminal residue" evidence="6">
    <location>
        <position position="631"/>
    </location>
</feature>
<dbReference type="InterPro" id="IPR039808">
    <property type="entry name" value="Cadherin"/>
</dbReference>
<dbReference type="InterPro" id="IPR002126">
    <property type="entry name" value="Cadherin-like_dom"/>
</dbReference>
<keyword evidence="3" id="KW-0106">Calcium</keyword>
<dbReference type="Gene3D" id="2.60.40.60">
    <property type="entry name" value="Cadherins"/>
    <property type="match status" value="5"/>
</dbReference>
<keyword evidence="2" id="KW-0677">Repeat</keyword>
<dbReference type="Pfam" id="PF00028">
    <property type="entry name" value="Cadherin"/>
    <property type="match status" value="1"/>
</dbReference>
<evidence type="ECO:0000313" key="6">
    <source>
        <dbReference type="EMBL" id="PNJ94465.1"/>
    </source>
</evidence>
<keyword evidence="4" id="KW-0472">Membrane</keyword>
<reference evidence="6 7" key="1">
    <citation type="submission" date="2017-06" db="EMBL/GenBank/DDBJ databases">
        <title>Genome variation in co-occurring toxic Cylindrospermopsis raciborskii strains determines phenotypic plasticity.</title>
        <authorList>
            <person name="Willis A."/>
            <person name="Woodhouse J."/>
            <person name="Ongley S."/>
            <person name="Jex A."/>
            <person name="Burford M."/>
            <person name="Neilan B."/>
        </authorList>
    </citation>
    <scope>NUCLEOTIDE SEQUENCE [LARGE SCALE GENOMIC DNA]</scope>
    <source>
        <strain evidence="6 7">C07</strain>
    </source>
</reference>
<dbReference type="PANTHER" id="PTHR24027:SF442">
    <property type="entry name" value="PROTOCADHERIN-15 ISOFORM X1"/>
    <property type="match status" value="1"/>
</dbReference>
<sequence length="631" mass="67229">MALQLKLQLFTNNNGLIGDPINEVPFENSFFLQILAGDFRSDAEGLIGFVTDLQWQPGQIQALDDPFGPKTLVTSSFPLFVGGTLDKTLGLINDLTGGSLPEFGIGEAIGIKKWEPFATLLFQAIGTKIINVTDFTLTPDLSNLSFADGYINNAPIISDPGIVLENSNPTILTVSDPNPSDILIFKITGGADQQWFTLNTNGELLFNLGENKSPNYEDPLDSDQNNSYQVEITAYDNFGELKFGDLEKTVLGVTTVRMLIIEVINVNETPTNISLNATNVDENIPTNTVIGTFSTTDPDAGNTFTYSLVGGDTDNSVFSIVDNQLQINNSPDFETKSSYSIRVKTRDQGGLGFEKTLTITVNNLNEAPTFPTDTATFSSVENSTSVGTITGATDPDGHTLTYSIEGADANKFNFDTSNRVLSFKTAPDFEASGSAVGTNVYTVTVTATDGAGLTATQAVTVNVTDVVEVGNPPLITSSSTFFVAENSTVVEAITATDANLEDILTYIISGGLDQSLFTIDANTGVLGFVTAPDFEAPGDTGTDNFYNLQIQVTDSKNPVTQDLIVAVNNLNEAPTDIILDNFSVDENVPINTVIGAFSTTDPDAGNTFTYSLVGGGADNPVFSIVGNQLQI</sequence>
<comment type="subcellular location">
    <subcellularLocation>
        <location evidence="1">Membrane</location>
    </subcellularLocation>
</comment>
<organism evidence="6 7">
    <name type="scientific">Cylindrospermopsis raciborskii C07</name>
    <dbReference type="NCBI Taxonomy" id="2014886"/>
    <lineage>
        <taxon>Bacteria</taxon>
        <taxon>Bacillati</taxon>
        <taxon>Cyanobacteriota</taxon>
        <taxon>Cyanophyceae</taxon>
        <taxon>Nostocales</taxon>
        <taxon>Aphanizomenonaceae</taxon>
        <taxon>Cylindrospermopsis</taxon>
    </lineage>
</organism>
<feature type="domain" description="Cadherin" evidence="5">
    <location>
        <begin position="163"/>
        <end position="272"/>
    </location>
</feature>
<dbReference type="Proteomes" id="UP000236284">
    <property type="component" value="Unassembled WGS sequence"/>
</dbReference>
<evidence type="ECO:0000256" key="3">
    <source>
        <dbReference type="ARBA" id="ARBA00022837"/>
    </source>
</evidence>
<gene>
    <name evidence="6" type="ORF">CEP15_13135</name>
</gene>
<evidence type="ECO:0000259" key="5">
    <source>
        <dbReference type="PROSITE" id="PS50268"/>
    </source>
</evidence>
<dbReference type="InterPro" id="IPR015919">
    <property type="entry name" value="Cadherin-like_sf"/>
</dbReference>
<comment type="caution">
    <text evidence="6">The sequence shown here is derived from an EMBL/GenBank/DDBJ whole genome shotgun (WGS) entry which is preliminary data.</text>
</comment>